<dbReference type="PANTHER" id="PTHR30204">
    <property type="entry name" value="REDOX-CYCLING DRUG-SENSING TRANSCRIPTIONAL ACTIVATOR SOXR"/>
    <property type="match status" value="1"/>
</dbReference>
<sequence length="352" mass="38767">MDATPLFPIGELSRRTGLSVRTIRFYSDEGVVAPTTRTAAGYRLYDLDALLRLELLRTLRELGIDLPAIRRVLDRELTVAEVAAAHADALDLRIRELRLRRNVLRSVARRGSDPEETTHVHRLTHLTRLTRLTAEQRRRLIDDFLTDTFPDPDAGSGPDADAGPDPNAGAGAMLRAAVPDLPDDPSDEQVAAWVELAELVGDEDFRARMRRSSPGPAAGRPASGRPAAVEVEAGEELTAWTHRRVTEAAECGIAPGGERAAAVVDDLVRRFAEAFGRSPGPEFRDWLARRFEEAHDPAVDRYWRLVWIVNGWQEVPGLVPVHSWLVRALRGDREEAAGRGDAAARPVSRCGG</sequence>
<keyword evidence="1" id="KW-0238">DNA-binding</keyword>
<evidence type="ECO:0000256" key="2">
    <source>
        <dbReference type="SAM" id="MobiDB-lite"/>
    </source>
</evidence>
<dbReference type="EMBL" id="BAABIS010000001">
    <property type="protein sequence ID" value="GAA4832344.1"/>
    <property type="molecule type" value="Genomic_DNA"/>
</dbReference>
<dbReference type="Proteomes" id="UP001501752">
    <property type="component" value="Unassembled WGS sequence"/>
</dbReference>
<dbReference type="InterPro" id="IPR009061">
    <property type="entry name" value="DNA-bd_dom_put_sf"/>
</dbReference>
<dbReference type="SUPFAM" id="SSF46955">
    <property type="entry name" value="Putative DNA-binding domain"/>
    <property type="match status" value="1"/>
</dbReference>
<dbReference type="SMART" id="SM00422">
    <property type="entry name" value="HTH_MERR"/>
    <property type="match status" value="1"/>
</dbReference>
<keyword evidence="5" id="KW-1185">Reference proteome</keyword>
<evidence type="ECO:0000313" key="4">
    <source>
        <dbReference type="EMBL" id="GAA4832344.1"/>
    </source>
</evidence>
<protein>
    <submittedName>
        <fullName evidence="4">MerR family transcriptional regulator</fullName>
    </submittedName>
</protein>
<dbReference type="Pfam" id="PF13411">
    <property type="entry name" value="MerR_1"/>
    <property type="match status" value="1"/>
</dbReference>
<feature type="region of interest" description="Disordered" evidence="2">
    <location>
        <begin position="145"/>
        <end position="171"/>
    </location>
</feature>
<accession>A0ABP9DDQ1</accession>
<dbReference type="InterPro" id="IPR000551">
    <property type="entry name" value="MerR-type_HTH_dom"/>
</dbReference>
<feature type="domain" description="HTH merR-type" evidence="3">
    <location>
        <begin position="6"/>
        <end position="75"/>
    </location>
</feature>
<dbReference type="Gene3D" id="1.10.1660.10">
    <property type="match status" value="1"/>
</dbReference>
<organism evidence="4 5">
    <name type="scientific">Kitasatospora terrestris</name>
    <dbReference type="NCBI Taxonomy" id="258051"/>
    <lineage>
        <taxon>Bacteria</taxon>
        <taxon>Bacillati</taxon>
        <taxon>Actinomycetota</taxon>
        <taxon>Actinomycetes</taxon>
        <taxon>Kitasatosporales</taxon>
        <taxon>Streptomycetaceae</taxon>
        <taxon>Kitasatospora</taxon>
    </lineage>
</organism>
<comment type="caution">
    <text evidence="4">The sequence shown here is derived from an EMBL/GenBank/DDBJ whole genome shotgun (WGS) entry which is preliminary data.</text>
</comment>
<dbReference type="InterPro" id="IPR047057">
    <property type="entry name" value="MerR_fam"/>
</dbReference>
<evidence type="ECO:0000256" key="1">
    <source>
        <dbReference type="ARBA" id="ARBA00023125"/>
    </source>
</evidence>
<feature type="compositionally biased region" description="Low complexity" evidence="2">
    <location>
        <begin position="146"/>
        <end position="171"/>
    </location>
</feature>
<dbReference type="PANTHER" id="PTHR30204:SF93">
    <property type="entry name" value="HTH MERR-TYPE DOMAIN-CONTAINING PROTEIN"/>
    <property type="match status" value="1"/>
</dbReference>
<dbReference type="RefSeq" id="WP_345694941.1">
    <property type="nucleotide sequence ID" value="NZ_BAABIS010000001.1"/>
</dbReference>
<dbReference type="CDD" id="cd00592">
    <property type="entry name" value="HTH_MerR-like"/>
    <property type="match status" value="1"/>
</dbReference>
<reference evidence="5" key="1">
    <citation type="journal article" date="2019" name="Int. J. Syst. Evol. Microbiol.">
        <title>The Global Catalogue of Microorganisms (GCM) 10K type strain sequencing project: providing services to taxonomists for standard genome sequencing and annotation.</title>
        <authorList>
            <consortium name="The Broad Institute Genomics Platform"/>
            <consortium name="The Broad Institute Genome Sequencing Center for Infectious Disease"/>
            <person name="Wu L."/>
            <person name="Ma J."/>
        </authorList>
    </citation>
    <scope>NUCLEOTIDE SEQUENCE [LARGE SCALE GENOMIC DNA]</scope>
    <source>
        <strain evidence="5">JCM 13006</strain>
    </source>
</reference>
<evidence type="ECO:0000259" key="3">
    <source>
        <dbReference type="PROSITE" id="PS50937"/>
    </source>
</evidence>
<name>A0ABP9DDQ1_9ACTN</name>
<evidence type="ECO:0000313" key="5">
    <source>
        <dbReference type="Proteomes" id="UP001501752"/>
    </source>
</evidence>
<dbReference type="PRINTS" id="PR00040">
    <property type="entry name" value="HTHMERR"/>
</dbReference>
<proteinExistence type="predicted"/>
<dbReference type="PROSITE" id="PS50937">
    <property type="entry name" value="HTH_MERR_2"/>
    <property type="match status" value="1"/>
</dbReference>
<gene>
    <name evidence="4" type="ORF">GCM10023235_03340</name>
</gene>